<dbReference type="InterPro" id="IPR001791">
    <property type="entry name" value="Laminin_G"/>
</dbReference>
<dbReference type="SUPFAM" id="SSF49899">
    <property type="entry name" value="Concanavalin A-like lectins/glucanases"/>
    <property type="match status" value="1"/>
</dbReference>
<dbReference type="CDD" id="cd00110">
    <property type="entry name" value="LamG"/>
    <property type="match status" value="1"/>
</dbReference>
<proteinExistence type="predicted"/>
<dbReference type="Proteomes" id="UP000438429">
    <property type="component" value="Unassembled WGS sequence"/>
</dbReference>
<comment type="caution">
    <text evidence="2">The sequence shown here is derived from an EMBL/GenBank/DDBJ whole genome shotgun (WGS) entry which is preliminary data.</text>
</comment>
<gene>
    <name evidence="2" type="ORF">F2P81_025894</name>
</gene>
<evidence type="ECO:0000259" key="1">
    <source>
        <dbReference type="Pfam" id="PF00054"/>
    </source>
</evidence>
<sequence length="120" mass="13284">MAINITRARFGGRDEFGYTSFVAYSPVPSLSLFYEFELKFTLADNSSAVKDNLILFAGQKGRGNDGDDFLVLGLRNGRVVHRFNLGSGVATVVSDRLSHRVNIHTVTFGRSKKTGWLKVI</sequence>
<dbReference type="Gene3D" id="2.60.120.200">
    <property type="match status" value="1"/>
</dbReference>
<dbReference type="Pfam" id="PF00054">
    <property type="entry name" value="Laminin_G_1"/>
    <property type="match status" value="1"/>
</dbReference>
<dbReference type="AlphaFoldDB" id="A0A6A4RIZ6"/>
<dbReference type="InterPro" id="IPR013320">
    <property type="entry name" value="ConA-like_dom_sf"/>
</dbReference>
<reference evidence="2 3" key="1">
    <citation type="submission" date="2019-06" db="EMBL/GenBank/DDBJ databases">
        <title>Draft genomes of female and male turbot (Scophthalmus maximus).</title>
        <authorList>
            <person name="Xu H."/>
            <person name="Xu X.-W."/>
            <person name="Shao C."/>
            <person name="Chen S."/>
        </authorList>
    </citation>
    <scope>NUCLEOTIDE SEQUENCE [LARGE SCALE GENOMIC DNA]</scope>
    <source>
        <strain evidence="2">Ysfricsl-2016a</strain>
        <tissue evidence="2">Blood</tissue>
    </source>
</reference>
<accession>A0A6A4RIZ6</accession>
<protein>
    <recommendedName>
        <fullName evidence="1">Laminin G domain-containing protein</fullName>
    </recommendedName>
</protein>
<feature type="domain" description="Laminin G" evidence="1">
    <location>
        <begin position="49"/>
        <end position="119"/>
    </location>
</feature>
<evidence type="ECO:0000313" key="2">
    <source>
        <dbReference type="EMBL" id="KAF0021853.1"/>
    </source>
</evidence>
<dbReference type="EMBL" id="VEVO01001384">
    <property type="protein sequence ID" value="KAF0021853.1"/>
    <property type="molecule type" value="Genomic_DNA"/>
</dbReference>
<evidence type="ECO:0000313" key="3">
    <source>
        <dbReference type="Proteomes" id="UP000438429"/>
    </source>
</evidence>
<organism evidence="2 3">
    <name type="scientific">Scophthalmus maximus</name>
    <name type="common">Turbot</name>
    <name type="synonym">Psetta maxima</name>
    <dbReference type="NCBI Taxonomy" id="52904"/>
    <lineage>
        <taxon>Eukaryota</taxon>
        <taxon>Metazoa</taxon>
        <taxon>Chordata</taxon>
        <taxon>Craniata</taxon>
        <taxon>Vertebrata</taxon>
        <taxon>Euteleostomi</taxon>
        <taxon>Actinopterygii</taxon>
        <taxon>Neopterygii</taxon>
        <taxon>Teleostei</taxon>
        <taxon>Neoteleostei</taxon>
        <taxon>Acanthomorphata</taxon>
        <taxon>Carangaria</taxon>
        <taxon>Pleuronectiformes</taxon>
        <taxon>Pleuronectoidei</taxon>
        <taxon>Scophthalmidae</taxon>
        <taxon>Scophthalmus</taxon>
    </lineage>
</organism>
<name>A0A6A4RIZ6_SCOMX</name>